<evidence type="ECO:0000313" key="1">
    <source>
        <dbReference type="EMBL" id="RIE00317.1"/>
    </source>
</evidence>
<sequence length="165" mass="18992">MEENNIGHRKFLKSSRVDYELGTFLPSDVILMREEKPVDLSWLSQTVNGSVMFFLSSYCEVCDAEIVIQTINDFPEYSYAIFFESPNNPVLRHAKLLDERGVKLYPFQLNQLESSIKVQLVPFQLVLNTVGQVITAGIINTLPMIKALMMPLIRTKENNRNEELY</sequence>
<dbReference type="AlphaFoldDB" id="A0A398CKA2"/>
<name>A0A398CKA2_9BACL</name>
<keyword evidence="3" id="KW-1185">Reference proteome</keyword>
<accession>A0A398CKA2</accession>
<evidence type="ECO:0008006" key="4">
    <source>
        <dbReference type="Google" id="ProtNLM"/>
    </source>
</evidence>
<organism evidence="1 3">
    <name type="scientific">Cohnella faecalis</name>
    <dbReference type="NCBI Taxonomy" id="2315694"/>
    <lineage>
        <taxon>Bacteria</taxon>
        <taxon>Bacillati</taxon>
        <taxon>Bacillota</taxon>
        <taxon>Bacilli</taxon>
        <taxon>Bacillales</taxon>
        <taxon>Paenibacillaceae</taxon>
        <taxon>Cohnella</taxon>
    </lineage>
</organism>
<comment type="caution">
    <text evidence="1">The sequence shown here is derived from an EMBL/GenBank/DDBJ whole genome shotgun (WGS) entry which is preliminary data.</text>
</comment>
<dbReference type="RefSeq" id="WP_119150606.1">
    <property type="nucleotide sequence ID" value="NZ_JBHSOV010000026.1"/>
</dbReference>
<evidence type="ECO:0000313" key="2">
    <source>
        <dbReference type="EMBL" id="RIE02566.1"/>
    </source>
</evidence>
<reference evidence="1 3" key="1">
    <citation type="submission" date="2018-09" db="EMBL/GenBank/DDBJ databases">
        <title>Cohnella cavernae sp. nov., isolated from a karst cave.</title>
        <authorList>
            <person name="Zhu H."/>
        </authorList>
    </citation>
    <scope>NUCLEOTIDE SEQUENCE [LARGE SCALE GENOMIC DNA]</scope>
    <source>
        <strain evidence="1 3">K2E09-144</strain>
    </source>
</reference>
<dbReference type="Proteomes" id="UP000266340">
    <property type="component" value="Unassembled WGS sequence"/>
</dbReference>
<gene>
    <name evidence="2" type="ORF">D3H35_17935</name>
    <name evidence="1" type="ORF">D3H35_29305</name>
</gene>
<evidence type="ECO:0000313" key="3">
    <source>
        <dbReference type="Proteomes" id="UP000266340"/>
    </source>
</evidence>
<dbReference type="EMBL" id="QXJM01000039">
    <property type="protein sequence ID" value="RIE02566.1"/>
    <property type="molecule type" value="Genomic_DNA"/>
</dbReference>
<dbReference type="EMBL" id="QXJM01000059">
    <property type="protein sequence ID" value="RIE00317.1"/>
    <property type="molecule type" value="Genomic_DNA"/>
</dbReference>
<dbReference type="OrthoDB" id="2472367at2"/>
<protein>
    <recommendedName>
        <fullName evidence="4">Thioredoxin domain-containing protein</fullName>
    </recommendedName>
</protein>
<proteinExistence type="predicted"/>